<comment type="caution">
    <text evidence="1">The sequence shown here is derived from an EMBL/GenBank/DDBJ whole genome shotgun (WGS) entry which is preliminary data.</text>
</comment>
<dbReference type="InterPro" id="IPR032710">
    <property type="entry name" value="NTF2-like_dom_sf"/>
</dbReference>
<protein>
    <submittedName>
        <fullName evidence="1">Nuclear transport factor 2 family protein</fullName>
    </submittedName>
</protein>
<dbReference type="Gene3D" id="3.10.450.50">
    <property type="match status" value="1"/>
</dbReference>
<keyword evidence="2" id="KW-1185">Reference proteome</keyword>
<accession>A0A940X4K8</accession>
<name>A0A940X4K8_9GAMM</name>
<reference evidence="1" key="1">
    <citation type="journal article" date="2016" name="Int. J. Syst. Evol. Microbiol.">
        <title>Pseudoxanthomonas helianthi sp. nov., isolated from roots of Jerusalem artichoke (Helianthus tuberosus).</title>
        <authorList>
            <person name="Kittiwongwattana C."/>
            <person name="Thawai C."/>
        </authorList>
    </citation>
    <scope>NUCLEOTIDE SEQUENCE</scope>
    <source>
        <strain evidence="1">110414</strain>
    </source>
</reference>
<dbReference type="AlphaFoldDB" id="A0A940X4K8"/>
<dbReference type="SUPFAM" id="SSF54427">
    <property type="entry name" value="NTF2-like"/>
    <property type="match status" value="1"/>
</dbReference>
<dbReference type="EMBL" id="JAGKTC010000002">
    <property type="protein sequence ID" value="MBP3985102.1"/>
    <property type="molecule type" value="Genomic_DNA"/>
</dbReference>
<evidence type="ECO:0000313" key="1">
    <source>
        <dbReference type="EMBL" id="MBP3985102.1"/>
    </source>
</evidence>
<reference evidence="1" key="2">
    <citation type="submission" date="2021-03" db="EMBL/GenBank/DDBJ databases">
        <authorList>
            <person name="Cao W."/>
        </authorList>
    </citation>
    <scope>NUCLEOTIDE SEQUENCE</scope>
    <source>
        <strain evidence="1">110414</strain>
    </source>
</reference>
<evidence type="ECO:0000313" key="2">
    <source>
        <dbReference type="Proteomes" id="UP000673447"/>
    </source>
</evidence>
<dbReference type="RefSeq" id="WP_210536935.1">
    <property type="nucleotide sequence ID" value="NZ_JAGKTC010000002.1"/>
</dbReference>
<sequence>MLVLILAACARTPPEQALRQQVGALQHAVEARDAAAIDGMLAADFIGNDGMDKSQARRMAAALFIRYRNVGVSIGPLQLRMQGESQAAVDFTAAATGGDGALPDSGQLWDVKTGWRLDGSDWKLVSAEWKSKL</sequence>
<dbReference type="Proteomes" id="UP000673447">
    <property type="component" value="Unassembled WGS sequence"/>
</dbReference>
<organism evidence="1 2">
    <name type="scientific">Pseudoxanthomonas helianthi</name>
    <dbReference type="NCBI Taxonomy" id="1453541"/>
    <lineage>
        <taxon>Bacteria</taxon>
        <taxon>Pseudomonadati</taxon>
        <taxon>Pseudomonadota</taxon>
        <taxon>Gammaproteobacteria</taxon>
        <taxon>Lysobacterales</taxon>
        <taxon>Lysobacteraceae</taxon>
        <taxon>Pseudoxanthomonas</taxon>
    </lineage>
</organism>
<proteinExistence type="predicted"/>
<gene>
    <name evidence="1" type="ORF">J5837_11865</name>
</gene>